<dbReference type="InterPro" id="IPR035907">
    <property type="entry name" value="Hppk_sf"/>
</dbReference>
<proteinExistence type="predicted"/>
<dbReference type="GO" id="GO:0046654">
    <property type="term" value="P:tetrahydrofolate biosynthetic process"/>
    <property type="evidence" value="ECO:0007669"/>
    <property type="project" value="UniProtKB-UniPathway"/>
</dbReference>
<dbReference type="GO" id="GO:0005524">
    <property type="term" value="F:ATP binding"/>
    <property type="evidence" value="ECO:0007669"/>
    <property type="project" value="UniProtKB-KW"/>
</dbReference>
<dbReference type="GO" id="GO:0016301">
    <property type="term" value="F:kinase activity"/>
    <property type="evidence" value="ECO:0007669"/>
    <property type="project" value="UniProtKB-KW"/>
</dbReference>
<dbReference type="KEGG" id="tsn:W908_07455"/>
<sequence length="164" mass="19103">MSLLHLNIGSNQDRRKNIRLALDQLQPFFNKITISSIFESPSEGFEGSDFYNVGVNVETHKSASEVINFLHKIEDSLGRNRELPKFSSRIIDLDLVLYDDLIDEKLNIPRKDILKYAFVLAPLFELNPEGVHPEKKVLYSSLWKDFQSNQDFDLHKYNIDKLYN</sequence>
<keyword evidence="3" id="KW-0808">Transferase</keyword>
<keyword evidence="6" id="KW-0067">ATP-binding</keyword>
<evidence type="ECO:0000259" key="8">
    <source>
        <dbReference type="Pfam" id="PF01288"/>
    </source>
</evidence>
<evidence type="ECO:0000256" key="6">
    <source>
        <dbReference type="ARBA" id="ARBA00022840"/>
    </source>
</evidence>
<evidence type="ECO:0000256" key="7">
    <source>
        <dbReference type="ARBA" id="ARBA00022909"/>
    </source>
</evidence>
<dbReference type="InterPro" id="IPR000550">
    <property type="entry name" value="Hppk"/>
</dbReference>
<comment type="pathway">
    <text evidence="1">Cofactor biosynthesis; tetrahydrofolate biosynthesis; 2-amino-4-hydroxy-6-hydroxymethyl-7,8-dihydropteridine diphosphate from 7,8-dihydroneopterin triphosphate: step 4/4.</text>
</comment>
<dbReference type="Gene3D" id="3.30.70.560">
    <property type="entry name" value="7,8-Dihydro-6-hydroxymethylpterin-pyrophosphokinase HPPK"/>
    <property type="match status" value="1"/>
</dbReference>
<dbReference type="STRING" id="1125411.W908_07455"/>
<dbReference type="SUPFAM" id="SSF55083">
    <property type="entry name" value="6-hydroxymethyl-7,8-dihydropterin pyrophosphokinase, HPPK"/>
    <property type="match status" value="1"/>
</dbReference>
<keyword evidence="10" id="KW-1185">Reference proteome</keyword>
<evidence type="ECO:0000256" key="4">
    <source>
        <dbReference type="ARBA" id="ARBA00022741"/>
    </source>
</evidence>
<dbReference type="RefSeq" id="WP_053820575.1">
    <property type="nucleotide sequence ID" value="NZ_CP006911.1"/>
</dbReference>
<dbReference type="Proteomes" id="UP000068905">
    <property type="component" value="Chromosome"/>
</dbReference>
<dbReference type="Pfam" id="PF01288">
    <property type="entry name" value="HPPK"/>
    <property type="match status" value="1"/>
</dbReference>
<evidence type="ECO:0000256" key="5">
    <source>
        <dbReference type="ARBA" id="ARBA00022777"/>
    </source>
</evidence>
<reference evidence="9 10" key="1">
    <citation type="journal article" date="2015" name="Genome Announc.">
        <title>Genome Sequence of 'Candidatus Thioglobus singularis' Strain PS1, a Mixotroph from the SUP05 Clade of Marine Gammaproteobacteria.</title>
        <authorList>
            <person name="Marshall K.T."/>
            <person name="Morris R.M."/>
        </authorList>
    </citation>
    <scope>NUCLEOTIDE SEQUENCE [LARGE SCALE GENOMIC DNA]</scope>
    <source>
        <strain evidence="9 10">PS1</strain>
    </source>
</reference>
<dbReference type="NCBIfam" id="TIGR01498">
    <property type="entry name" value="folK"/>
    <property type="match status" value="1"/>
</dbReference>
<gene>
    <name evidence="9" type="ORF">W908_07455</name>
</gene>
<dbReference type="EMBL" id="CP006911">
    <property type="protein sequence ID" value="ALE02370.1"/>
    <property type="molecule type" value="Genomic_DNA"/>
</dbReference>
<accession>A0A0M4L4Z0</accession>
<dbReference type="GO" id="GO:0003848">
    <property type="term" value="F:2-amino-4-hydroxy-6-hydroxymethyldihydropteridine diphosphokinase activity"/>
    <property type="evidence" value="ECO:0007669"/>
    <property type="project" value="UniProtKB-EC"/>
</dbReference>
<evidence type="ECO:0000313" key="9">
    <source>
        <dbReference type="EMBL" id="ALE02370.1"/>
    </source>
</evidence>
<evidence type="ECO:0000256" key="1">
    <source>
        <dbReference type="ARBA" id="ARBA00005051"/>
    </source>
</evidence>
<dbReference type="PANTHER" id="PTHR43071:SF2">
    <property type="entry name" value="2-AMINO-4-HYDROXY-6-HYDROXYMETHYLDIHYDROPTERIDINE PYROPHOSPHOKINASE"/>
    <property type="match status" value="1"/>
</dbReference>
<dbReference type="EC" id="2.7.6.3" evidence="2"/>
<dbReference type="GO" id="GO:0046656">
    <property type="term" value="P:folic acid biosynthetic process"/>
    <property type="evidence" value="ECO:0007669"/>
    <property type="project" value="UniProtKB-KW"/>
</dbReference>
<dbReference type="OrthoDB" id="9790168at2"/>
<dbReference type="PANTHER" id="PTHR43071">
    <property type="entry name" value="2-AMINO-4-HYDROXY-6-HYDROXYMETHYLDIHYDROPTERIDINE PYROPHOSPHOKINASE"/>
    <property type="match status" value="1"/>
</dbReference>
<name>A0A0M4L4Z0_9GAMM</name>
<evidence type="ECO:0000256" key="3">
    <source>
        <dbReference type="ARBA" id="ARBA00022679"/>
    </source>
</evidence>
<evidence type="ECO:0000256" key="2">
    <source>
        <dbReference type="ARBA" id="ARBA00013253"/>
    </source>
</evidence>
<keyword evidence="4" id="KW-0547">Nucleotide-binding</keyword>
<dbReference type="AlphaFoldDB" id="A0A0M4L4Z0"/>
<protein>
    <recommendedName>
        <fullName evidence="2">2-amino-4-hydroxy-6-hydroxymethyldihydropteridine diphosphokinase</fullName>
        <ecNumber evidence="2">2.7.6.3</ecNumber>
    </recommendedName>
</protein>
<feature type="domain" description="7,8-dihydro-6-hydroxymethylpterin-pyrophosphokinase" evidence="8">
    <location>
        <begin position="6"/>
        <end position="128"/>
    </location>
</feature>
<dbReference type="UniPathway" id="UPA00077">
    <property type="reaction ID" value="UER00155"/>
</dbReference>
<organism evidence="9 10">
    <name type="scientific">Candidatus Pseudothioglobus singularis PS1</name>
    <dbReference type="NCBI Taxonomy" id="1125411"/>
    <lineage>
        <taxon>Bacteria</taxon>
        <taxon>Pseudomonadati</taxon>
        <taxon>Pseudomonadota</taxon>
        <taxon>Gammaproteobacteria</taxon>
        <taxon>Candidatus Pseudothioglobaceae</taxon>
        <taxon>Candidatus Pseudothioglobus</taxon>
    </lineage>
</organism>
<evidence type="ECO:0000313" key="10">
    <source>
        <dbReference type="Proteomes" id="UP000068905"/>
    </source>
</evidence>
<keyword evidence="7" id="KW-0289">Folate biosynthesis</keyword>
<keyword evidence="5 9" id="KW-0418">Kinase</keyword>